<name>A0ABX8E4Y0_9SPHN</name>
<evidence type="ECO:0000313" key="3">
    <source>
        <dbReference type="Proteomes" id="UP000677126"/>
    </source>
</evidence>
<reference evidence="2 3" key="1">
    <citation type="journal article" date="2021" name="Int. J. Syst. Evol. Microbiol.">
        <title>Novosphingobium decolorationis sp. nov., an aniline blue-decolourizing bacterium isolated from East Pacific sediment.</title>
        <authorList>
            <person name="Chen X."/>
            <person name="Dong B."/>
            <person name="Chen T."/>
            <person name="Ren N."/>
            <person name="Wang J."/>
            <person name="Xu Y."/>
            <person name="Yang J."/>
            <person name="Zhu S."/>
            <person name="Chen J."/>
        </authorList>
    </citation>
    <scope>NUCLEOTIDE SEQUENCE [LARGE SCALE GENOMIC DNA]</scope>
    <source>
        <strain evidence="2 3">502str22</strain>
    </source>
</reference>
<feature type="region of interest" description="Disordered" evidence="1">
    <location>
        <begin position="1"/>
        <end position="25"/>
    </location>
</feature>
<gene>
    <name evidence="2" type="ORF">HT578_08100</name>
</gene>
<sequence length="171" mass="18139">METRTMAGRKEAEPTAPLTVDVDRPSPLPLDVQQAQVTPGLSPGLRYVKRADSKLPAARVLGPSPNPATNLAIADIALRATSLIARQAVERALLGRAYAPRKARQILRGRSMAQVLLHRSIAKVAMRSIPGALVVGGSLIAKTLYDRHKEHKAAASGAAKLAEMAEDGAQD</sequence>
<organism evidence="2 3">
    <name type="scientific">Novosphingobium decolorationis</name>
    <dbReference type="NCBI Taxonomy" id="2698673"/>
    <lineage>
        <taxon>Bacteria</taxon>
        <taxon>Pseudomonadati</taxon>
        <taxon>Pseudomonadota</taxon>
        <taxon>Alphaproteobacteria</taxon>
        <taxon>Sphingomonadales</taxon>
        <taxon>Sphingomonadaceae</taxon>
        <taxon>Novosphingobium</taxon>
    </lineage>
</organism>
<keyword evidence="3" id="KW-1185">Reference proteome</keyword>
<dbReference type="EMBL" id="CP054856">
    <property type="protein sequence ID" value="QVM83659.1"/>
    <property type="molecule type" value="Genomic_DNA"/>
</dbReference>
<evidence type="ECO:0000313" key="2">
    <source>
        <dbReference type="EMBL" id="QVM83659.1"/>
    </source>
</evidence>
<dbReference type="Proteomes" id="UP000677126">
    <property type="component" value="Chromosome"/>
</dbReference>
<proteinExistence type="predicted"/>
<accession>A0ABX8E4Y0</accession>
<protein>
    <submittedName>
        <fullName evidence="2">Uncharacterized protein</fullName>
    </submittedName>
</protein>
<feature type="compositionally biased region" description="Basic and acidic residues" evidence="1">
    <location>
        <begin position="1"/>
        <end position="13"/>
    </location>
</feature>
<evidence type="ECO:0000256" key="1">
    <source>
        <dbReference type="SAM" id="MobiDB-lite"/>
    </source>
</evidence>